<keyword evidence="1" id="KW-0472">Membrane</keyword>
<keyword evidence="1" id="KW-1133">Transmembrane helix</keyword>
<evidence type="ECO:0000313" key="2">
    <source>
        <dbReference type="EMBL" id="TFK94278.1"/>
    </source>
</evidence>
<evidence type="ECO:0000313" key="3">
    <source>
        <dbReference type="Proteomes" id="UP000308197"/>
    </source>
</evidence>
<feature type="transmembrane region" description="Helical" evidence="1">
    <location>
        <begin position="247"/>
        <end position="267"/>
    </location>
</feature>
<evidence type="ECO:0000256" key="1">
    <source>
        <dbReference type="SAM" id="Phobius"/>
    </source>
</evidence>
<keyword evidence="1" id="KW-0812">Transmembrane</keyword>
<organism evidence="2 3">
    <name type="scientific">Polyporus arcularius HHB13444</name>
    <dbReference type="NCBI Taxonomy" id="1314778"/>
    <lineage>
        <taxon>Eukaryota</taxon>
        <taxon>Fungi</taxon>
        <taxon>Dikarya</taxon>
        <taxon>Basidiomycota</taxon>
        <taxon>Agaricomycotina</taxon>
        <taxon>Agaricomycetes</taxon>
        <taxon>Polyporales</taxon>
        <taxon>Polyporaceae</taxon>
        <taxon>Polyporus</taxon>
    </lineage>
</organism>
<dbReference type="InParanoid" id="A0A5C3Q262"/>
<protein>
    <submittedName>
        <fullName evidence="2">Uncharacterized protein</fullName>
    </submittedName>
</protein>
<feature type="transmembrane region" description="Helical" evidence="1">
    <location>
        <begin position="145"/>
        <end position="165"/>
    </location>
</feature>
<name>A0A5C3Q262_9APHY</name>
<keyword evidence="3" id="KW-1185">Reference proteome</keyword>
<dbReference type="STRING" id="1314778.A0A5C3Q262"/>
<sequence>MDIIKALIPDVQPGIVLALYLCLTPGIMQRAQAIPGSGGFCLEWPCYFVSLLTRDHAPPAHDWPSTVINVKTGYARTNRSATLEHLLQSHASEPTSRGLTLTFLYTSQVPGLSGGDVVGWSGVAMMLVQIGAAWMLGRVGASQKVYLFVSAGVYLSMLGSMTLLYHRKKQLGSARVVPENQREVVCITSGNGSTDAIVVVTEGGGAKLEDIAAARAGGLGTGRSIFVGMLIVAWMALLLAFNQLSVVDAWCVLGVCALGTAHATFLARTWRSGKGLGFKFAEERTTVVHADKVMTALMMAEEVEEGVGSALLPVFFPGSLRPKEEEWWDARKGVAKSV</sequence>
<feature type="transmembrane region" description="Helical" evidence="1">
    <location>
        <begin position="117"/>
        <end position="139"/>
    </location>
</feature>
<dbReference type="EMBL" id="ML210971">
    <property type="protein sequence ID" value="TFK94278.1"/>
    <property type="molecule type" value="Genomic_DNA"/>
</dbReference>
<gene>
    <name evidence="2" type="ORF">K466DRAFT_580236</name>
</gene>
<dbReference type="Proteomes" id="UP000308197">
    <property type="component" value="Unassembled WGS sequence"/>
</dbReference>
<accession>A0A5C3Q262</accession>
<feature type="transmembrane region" description="Helical" evidence="1">
    <location>
        <begin position="224"/>
        <end position="241"/>
    </location>
</feature>
<proteinExistence type="predicted"/>
<dbReference type="AlphaFoldDB" id="A0A5C3Q262"/>
<reference evidence="2 3" key="1">
    <citation type="journal article" date="2019" name="Nat. Ecol. Evol.">
        <title>Megaphylogeny resolves global patterns of mushroom evolution.</title>
        <authorList>
            <person name="Varga T."/>
            <person name="Krizsan K."/>
            <person name="Foldi C."/>
            <person name="Dima B."/>
            <person name="Sanchez-Garcia M."/>
            <person name="Sanchez-Ramirez S."/>
            <person name="Szollosi G.J."/>
            <person name="Szarkandi J.G."/>
            <person name="Papp V."/>
            <person name="Albert L."/>
            <person name="Andreopoulos W."/>
            <person name="Angelini C."/>
            <person name="Antonin V."/>
            <person name="Barry K.W."/>
            <person name="Bougher N.L."/>
            <person name="Buchanan P."/>
            <person name="Buyck B."/>
            <person name="Bense V."/>
            <person name="Catcheside P."/>
            <person name="Chovatia M."/>
            <person name="Cooper J."/>
            <person name="Damon W."/>
            <person name="Desjardin D."/>
            <person name="Finy P."/>
            <person name="Geml J."/>
            <person name="Haridas S."/>
            <person name="Hughes K."/>
            <person name="Justo A."/>
            <person name="Karasinski D."/>
            <person name="Kautmanova I."/>
            <person name="Kiss B."/>
            <person name="Kocsube S."/>
            <person name="Kotiranta H."/>
            <person name="LaButti K.M."/>
            <person name="Lechner B.E."/>
            <person name="Liimatainen K."/>
            <person name="Lipzen A."/>
            <person name="Lukacs Z."/>
            <person name="Mihaltcheva S."/>
            <person name="Morgado L.N."/>
            <person name="Niskanen T."/>
            <person name="Noordeloos M.E."/>
            <person name="Ohm R.A."/>
            <person name="Ortiz-Santana B."/>
            <person name="Ovrebo C."/>
            <person name="Racz N."/>
            <person name="Riley R."/>
            <person name="Savchenko A."/>
            <person name="Shiryaev A."/>
            <person name="Soop K."/>
            <person name="Spirin V."/>
            <person name="Szebenyi C."/>
            <person name="Tomsovsky M."/>
            <person name="Tulloss R.E."/>
            <person name="Uehling J."/>
            <person name="Grigoriev I.V."/>
            <person name="Vagvolgyi C."/>
            <person name="Papp T."/>
            <person name="Martin F.M."/>
            <person name="Miettinen O."/>
            <person name="Hibbett D.S."/>
            <person name="Nagy L.G."/>
        </authorList>
    </citation>
    <scope>NUCLEOTIDE SEQUENCE [LARGE SCALE GENOMIC DNA]</scope>
    <source>
        <strain evidence="2 3">HHB13444</strain>
    </source>
</reference>